<evidence type="ECO:0000256" key="6">
    <source>
        <dbReference type="PROSITE-ProRule" id="PRU01240"/>
    </source>
</evidence>
<dbReference type="Pfam" id="PF00082">
    <property type="entry name" value="Peptidase_S8"/>
    <property type="match status" value="1"/>
</dbReference>
<dbReference type="InterPro" id="IPR015500">
    <property type="entry name" value="Peptidase_S8_subtilisin-rel"/>
</dbReference>
<sequence length="432" mass="45347">MPPPPPSWKGKQCTGCNNKVIGARSFVNETALDVNGHGTHTASTAAGNFVNCANVFGNANGTAAGIAPRAHLAIYKVCTESDGCPSSAIIAAIDAAIEDGKGIFVSFSAGNDGPYYWSIVNGPPWALTETHTIRGKMVVCELIGNFVGEGEAVKNAGGAAMILVNDKEWANTTFANVHVLPAAHVGTLIGNKRAPVVAAFSSRGPNPSSPGILKPDIIGPGVNILAAWPTSVDNNTNTKSTFNIESGTSMSCPHLSGVAALLKSAHPDWSPAAIKSAIMTTADVLNHANNPIEDRTFLPANIFASKQVSSIVNKKVNCSNATSIPEAQLNYPSFALTFKVKTTSSQTYTRKVTNVGDPNSSYNLHIVPPIGIDVHVAPKTLNFSKRNQTMQYSVTFSRLASAPNATRAVKGFLKWCSCKSNCVSSPIAVILM</sequence>
<accession>A0A830D7I4</accession>
<feature type="domain" description="PA" evidence="8">
    <location>
        <begin position="128"/>
        <end position="190"/>
    </location>
</feature>
<feature type="domain" description="Subtilisin-like protease fibronectin type-III" evidence="9">
    <location>
        <begin position="328"/>
        <end position="429"/>
    </location>
</feature>
<dbReference type="InterPro" id="IPR045051">
    <property type="entry name" value="SBT"/>
</dbReference>
<comment type="caution">
    <text evidence="10">The sequence shown here is derived from an EMBL/GenBank/DDBJ whole genome shotgun (WGS) entry which is preliminary data.</text>
</comment>
<dbReference type="InterPro" id="IPR000209">
    <property type="entry name" value="Peptidase_S8/S53_dom"/>
</dbReference>
<dbReference type="GO" id="GO:0006508">
    <property type="term" value="P:proteolysis"/>
    <property type="evidence" value="ECO:0007669"/>
    <property type="project" value="UniProtKB-KW"/>
</dbReference>
<comment type="similarity">
    <text evidence="1 6">Belongs to the peptidase S8 family.</text>
</comment>
<dbReference type="PANTHER" id="PTHR10795">
    <property type="entry name" value="PROPROTEIN CONVERTASE SUBTILISIN/KEXIN"/>
    <property type="match status" value="1"/>
</dbReference>
<evidence type="ECO:0000256" key="2">
    <source>
        <dbReference type="ARBA" id="ARBA00022670"/>
    </source>
</evidence>
<evidence type="ECO:0000313" key="10">
    <source>
        <dbReference type="EMBL" id="GFQ07210.1"/>
    </source>
</evidence>
<keyword evidence="4" id="KW-0378">Hydrolase</keyword>
<dbReference type="InterPro" id="IPR003137">
    <property type="entry name" value="PA_domain"/>
</dbReference>
<keyword evidence="2 10" id="KW-0645">Protease</keyword>
<dbReference type="Gene3D" id="3.40.50.200">
    <property type="entry name" value="Peptidase S8/S53 domain"/>
    <property type="match status" value="2"/>
</dbReference>
<evidence type="ECO:0000256" key="4">
    <source>
        <dbReference type="ARBA" id="ARBA00022801"/>
    </source>
</evidence>
<evidence type="ECO:0000256" key="5">
    <source>
        <dbReference type="ARBA" id="ARBA00022825"/>
    </source>
</evidence>
<evidence type="ECO:0000256" key="1">
    <source>
        <dbReference type="ARBA" id="ARBA00011073"/>
    </source>
</evidence>
<reference evidence="10" key="1">
    <citation type="submission" date="2020-07" db="EMBL/GenBank/DDBJ databases">
        <title>Ethylene signaling mediates host invasion by parasitic plants.</title>
        <authorList>
            <person name="Yoshida S."/>
        </authorList>
    </citation>
    <scope>NUCLEOTIDE SEQUENCE</scope>
    <source>
        <strain evidence="10">Okayama</strain>
    </source>
</reference>
<comment type="caution">
    <text evidence="6">Lacks conserved residue(s) required for the propagation of feature annotation.</text>
</comment>
<evidence type="ECO:0000259" key="8">
    <source>
        <dbReference type="Pfam" id="PF02225"/>
    </source>
</evidence>
<organism evidence="10 11">
    <name type="scientific">Phtheirospermum japonicum</name>
    <dbReference type="NCBI Taxonomy" id="374723"/>
    <lineage>
        <taxon>Eukaryota</taxon>
        <taxon>Viridiplantae</taxon>
        <taxon>Streptophyta</taxon>
        <taxon>Embryophyta</taxon>
        <taxon>Tracheophyta</taxon>
        <taxon>Spermatophyta</taxon>
        <taxon>Magnoliopsida</taxon>
        <taxon>eudicotyledons</taxon>
        <taxon>Gunneridae</taxon>
        <taxon>Pentapetalae</taxon>
        <taxon>asterids</taxon>
        <taxon>lamiids</taxon>
        <taxon>Lamiales</taxon>
        <taxon>Orobanchaceae</taxon>
        <taxon>Orobanchaceae incertae sedis</taxon>
        <taxon>Phtheirospermum</taxon>
    </lineage>
</organism>
<keyword evidence="11" id="KW-1185">Reference proteome</keyword>
<dbReference type="Proteomes" id="UP000653305">
    <property type="component" value="Unassembled WGS sequence"/>
</dbReference>
<evidence type="ECO:0000259" key="7">
    <source>
        <dbReference type="Pfam" id="PF00082"/>
    </source>
</evidence>
<proteinExistence type="inferred from homology"/>
<dbReference type="EMBL" id="BMAC01001427">
    <property type="protein sequence ID" value="GFQ07210.1"/>
    <property type="molecule type" value="Genomic_DNA"/>
</dbReference>
<dbReference type="Pfam" id="PF02225">
    <property type="entry name" value="PA"/>
    <property type="match status" value="1"/>
</dbReference>
<keyword evidence="3" id="KW-0732">Signal</keyword>
<dbReference type="InterPro" id="IPR036852">
    <property type="entry name" value="Peptidase_S8/S53_dom_sf"/>
</dbReference>
<dbReference type="OrthoDB" id="206201at2759"/>
<dbReference type="AlphaFoldDB" id="A0A830D7I4"/>
<feature type="domain" description="Peptidase S8/S53" evidence="7">
    <location>
        <begin position="29"/>
        <end position="285"/>
    </location>
</feature>
<dbReference type="PRINTS" id="PR00723">
    <property type="entry name" value="SUBTILISIN"/>
</dbReference>
<keyword evidence="5" id="KW-0720">Serine protease</keyword>
<name>A0A830D7I4_9LAMI</name>
<dbReference type="Gene3D" id="2.60.40.2310">
    <property type="match status" value="1"/>
</dbReference>
<evidence type="ECO:0000313" key="11">
    <source>
        <dbReference type="Proteomes" id="UP000653305"/>
    </source>
</evidence>
<dbReference type="SUPFAM" id="SSF52743">
    <property type="entry name" value="Subtilisin-like"/>
    <property type="match status" value="1"/>
</dbReference>
<evidence type="ECO:0000256" key="3">
    <source>
        <dbReference type="ARBA" id="ARBA00022729"/>
    </source>
</evidence>
<dbReference type="PROSITE" id="PS51892">
    <property type="entry name" value="SUBTILASE"/>
    <property type="match status" value="1"/>
</dbReference>
<dbReference type="GO" id="GO:0004252">
    <property type="term" value="F:serine-type endopeptidase activity"/>
    <property type="evidence" value="ECO:0007669"/>
    <property type="project" value="InterPro"/>
</dbReference>
<protein>
    <submittedName>
        <fullName evidence="10">Subtilisin-like protease sdd1</fullName>
    </submittedName>
</protein>
<dbReference type="InterPro" id="IPR041469">
    <property type="entry name" value="Subtilisin-like_FN3"/>
</dbReference>
<evidence type="ECO:0000259" key="9">
    <source>
        <dbReference type="Pfam" id="PF17766"/>
    </source>
</evidence>
<dbReference type="Pfam" id="PF17766">
    <property type="entry name" value="fn3_6"/>
    <property type="match status" value="1"/>
</dbReference>
<gene>
    <name evidence="10" type="ORF">PHJA_002865100</name>
</gene>
<dbReference type="CDD" id="cd02120">
    <property type="entry name" value="PA_subtilisin_like"/>
    <property type="match status" value="1"/>
</dbReference>